<reference evidence="15" key="1">
    <citation type="submission" date="2022-11" db="UniProtKB">
        <authorList>
            <consortium name="WormBaseParasite"/>
        </authorList>
    </citation>
    <scope>IDENTIFICATION</scope>
</reference>
<evidence type="ECO:0000256" key="5">
    <source>
        <dbReference type="ARBA" id="ARBA00022980"/>
    </source>
</evidence>
<feature type="region of interest" description="Disordered" evidence="12">
    <location>
        <begin position="108"/>
        <end position="141"/>
    </location>
</feature>
<keyword evidence="5" id="KW-0689">Ribosomal protein</keyword>
<dbReference type="GO" id="GO:0003713">
    <property type="term" value="F:transcription coactivator activity"/>
    <property type="evidence" value="ECO:0007669"/>
    <property type="project" value="InterPro"/>
</dbReference>
<keyword evidence="7" id="KW-0539">Nucleus</keyword>
<dbReference type="WBParaSite" id="scaffold4733_cov246.g8607">
    <property type="protein sequence ID" value="scaffold4733_cov246.g8607"/>
    <property type="gene ID" value="scaffold4733_cov246.g8607"/>
</dbReference>
<protein>
    <recommendedName>
        <fullName evidence="9">Large ribosomal subunit protein mL49</fullName>
    </recommendedName>
    <alternativeName>
        <fullName evidence="10">39S ribosomal protein L49, mitochondrial</fullName>
    </alternativeName>
</protein>
<dbReference type="InterPro" id="IPR038212">
    <property type="entry name" value="TF_EnY2_sf"/>
</dbReference>
<dbReference type="InterPro" id="IPR034870">
    <property type="entry name" value="TET_fam"/>
</dbReference>
<organism evidence="14 15">
    <name type="scientific">Meloidogyne javanica</name>
    <name type="common">Root-knot nematode worm</name>
    <dbReference type="NCBI Taxonomy" id="6303"/>
    <lineage>
        <taxon>Eukaryota</taxon>
        <taxon>Metazoa</taxon>
        <taxon>Ecdysozoa</taxon>
        <taxon>Nematoda</taxon>
        <taxon>Chromadorea</taxon>
        <taxon>Rhabditida</taxon>
        <taxon>Tylenchina</taxon>
        <taxon>Tylenchomorpha</taxon>
        <taxon>Tylenchoidea</taxon>
        <taxon>Meloidogynidae</taxon>
        <taxon>Meloidogyninae</taxon>
        <taxon>Meloidogyne</taxon>
        <taxon>Meloidogyne incognita group</taxon>
    </lineage>
</organism>
<dbReference type="GO" id="GO:0005840">
    <property type="term" value="C:ribosome"/>
    <property type="evidence" value="ECO:0007669"/>
    <property type="project" value="UniProtKB-KW"/>
</dbReference>
<dbReference type="FunFam" id="3.30.780.10:FF:000009">
    <property type="entry name" value="39S ribosomal protein L49, mitochondrial"/>
    <property type="match status" value="1"/>
</dbReference>
<dbReference type="Pfam" id="PF10163">
    <property type="entry name" value="EnY2"/>
    <property type="match status" value="1"/>
</dbReference>
<dbReference type="InterPro" id="IPR012677">
    <property type="entry name" value="Nucleotide-bd_a/b_plait_sf"/>
</dbReference>
<evidence type="ECO:0000256" key="4">
    <source>
        <dbReference type="ARBA" id="ARBA00022884"/>
    </source>
</evidence>
<evidence type="ECO:0000313" key="15">
    <source>
        <dbReference type="WBParaSite" id="scaffold4733_cov246.g8607"/>
    </source>
</evidence>
<evidence type="ECO:0000256" key="2">
    <source>
        <dbReference type="ARBA" id="ARBA00004173"/>
    </source>
</evidence>
<evidence type="ECO:0000256" key="3">
    <source>
        <dbReference type="ARBA" id="ARBA00005677"/>
    </source>
</evidence>
<dbReference type="Gene3D" id="3.30.780.10">
    <property type="entry name" value="SUI1-like domain"/>
    <property type="match status" value="1"/>
</dbReference>
<evidence type="ECO:0000256" key="8">
    <source>
        <dbReference type="ARBA" id="ARBA00023274"/>
    </source>
</evidence>
<evidence type="ECO:0000256" key="1">
    <source>
        <dbReference type="ARBA" id="ARBA00004123"/>
    </source>
</evidence>
<dbReference type="PROSITE" id="PS50102">
    <property type="entry name" value="RRM"/>
    <property type="match status" value="1"/>
</dbReference>
<dbReference type="GO" id="GO:0000124">
    <property type="term" value="C:SAGA complex"/>
    <property type="evidence" value="ECO:0007669"/>
    <property type="project" value="InterPro"/>
</dbReference>
<dbReference type="InterPro" id="IPR035979">
    <property type="entry name" value="RBD_domain_sf"/>
</dbReference>
<dbReference type="Gene3D" id="1.10.246.140">
    <property type="match status" value="1"/>
</dbReference>
<evidence type="ECO:0000256" key="6">
    <source>
        <dbReference type="ARBA" id="ARBA00023128"/>
    </source>
</evidence>
<name>A0A915MRY8_MELJA</name>
<dbReference type="GO" id="GO:0006406">
    <property type="term" value="P:mRNA export from nucleus"/>
    <property type="evidence" value="ECO:0007669"/>
    <property type="project" value="InterPro"/>
</dbReference>
<evidence type="ECO:0000256" key="12">
    <source>
        <dbReference type="SAM" id="MobiDB-lite"/>
    </source>
</evidence>
<dbReference type="SUPFAM" id="SSF54928">
    <property type="entry name" value="RNA-binding domain, RBD"/>
    <property type="match status" value="1"/>
</dbReference>
<dbReference type="Gene3D" id="3.30.70.330">
    <property type="match status" value="1"/>
</dbReference>
<dbReference type="SMART" id="SM00360">
    <property type="entry name" value="RRM"/>
    <property type="match status" value="1"/>
</dbReference>
<proteinExistence type="inferred from homology"/>
<dbReference type="InterPro" id="IPR018783">
    <property type="entry name" value="TF_ENY2"/>
</dbReference>
<dbReference type="GO" id="GO:1990904">
    <property type="term" value="C:ribonucleoprotein complex"/>
    <property type="evidence" value="ECO:0007669"/>
    <property type="project" value="UniProtKB-KW"/>
</dbReference>
<keyword evidence="4 11" id="KW-0694">RNA-binding</keyword>
<evidence type="ECO:0000259" key="13">
    <source>
        <dbReference type="PROSITE" id="PS50102"/>
    </source>
</evidence>
<comment type="subcellular location">
    <subcellularLocation>
        <location evidence="2">Mitochondrion</location>
    </subcellularLocation>
    <subcellularLocation>
        <location evidence="1">Nucleus</location>
    </subcellularLocation>
</comment>
<comment type="similarity">
    <text evidence="3">Belongs to the mitochondrion-specific ribosomal protein mL49 family.</text>
</comment>
<dbReference type="PANTHER" id="PTHR23238">
    <property type="entry name" value="RNA BINDING PROTEIN"/>
    <property type="match status" value="1"/>
</dbReference>
<keyword evidence="14" id="KW-1185">Reference proteome</keyword>
<feature type="compositionally biased region" description="Gly residues" evidence="12">
    <location>
        <begin position="278"/>
        <end position="298"/>
    </location>
</feature>
<evidence type="ECO:0000256" key="10">
    <source>
        <dbReference type="ARBA" id="ARBA00035545"/>
    </source>
</evidence>
<dbReference type="GO" id="GO:0005739">
    <property type="term" value="C:mitochondrion"/>
    <property type="evidence" value="ECO:0007669"/>
    <property type="project" value="UniProtKB-SubCell"/>
</dbReference>
<feature type="domain" description="RRM" evidence="13">
    <location>
        <begin position="185"/>
        <end position="271"/>
    </location>
</feature>
<evidence type="ECO:0000313" key="14">
    <source>
        <dbReference type="Proteomes" id="UP000887561"/>
    </source>
</evidence>
<dbReference type="AlphaFoldDB" id="A0A915MRY8"/>
<keyword evidence="8" id="KW-0687">Ribonucleoprotein</keyword>
<evidence type="ECO:0000256" key="7">
    <source>
        <dbReference type="ARBA" id="ARBA00023242"/>
    </source>
</evidence>
<feature type="region of interest" description="Disordered" evidence="12">
    <location>
        <begin position="161"/>
        <end position="182"/>
    </location>
</feature>
<dbReference type="GO" id="GO:0005643">
    <property type="term" value="C:nuclear pore"/>
    <property type="evidence" value="ECO:0007669"/>
    <property type="project" value="InterPro"/>
</dbReference>
<accession>A0A915MRY8</accession>
<sequence length="640" mass="71615">MSAAPTFQYGADMSQQAQGAFDPQLAQKQYEAWQQYYAQGGAAPPVQQVQPGQEDPFAYKAYYDQTGASMQQPVQQAYAQPDPYGNPQMAMGSQYGAPAGNAPVFPPPQASAPPMQGRGASGGWGPPPPQGGPLPLNSFVGGPPAGYPPYGGGYGMDQRGGWGRQDRGGRNRYNGGDREPQQSKNVLFFSGLPLNANEQFINDVFTMEQGDIEVGPNGEPKIKIYKEAGHSKGECTIIFRDETVAQRVLSTYNGQPFPGSDSHMNISFAKFDEKSGGERSGGGGGGRGGGGRSGGGYGGRDDRGGGVAEISILLFAVNAIRVKHQNKMDLYMSLTNSLKKLQRKEELEKDYFLDRVEEIVVRRLEETGWTQQVEGMCRDYISKNGCERIELKKMVDELKDNSRKIVPDEVKRELMKLIQDFVNSKTGEEEMRISLISFYLRNSLFCRSQASSYNVQQFRNLAAGNTATTVEENEEEPWVDPYNKALPEKRETFSDFREAKVDWSYVERLLPRKFVPERKVGGYITPSGWRAPRENPPDLPYYIARGIDNMPRIFLELRRDELNPKTMDFEHVDVVVLREIYGDIFACERDLRIYLEKYLGHPIATNVDELKGIIRIKGADRALVEQFVYDYEEEFTLLDN</sequence>
<evidence type="ECO:0000256" key="11">
    <source>
        <dbReference type="PROSITE-ProRule" id="PRU00176"/>
    </source>
</evidence>
<keyword evidence="6" id="KW-0496">Mitochondrion</keyword>
<dbReference type="GO" id="GO:0003723">
    <property type="term" value="F:RNA binding"/>
    <property type="evidence" value="ECO:0007669"/>
    <property type="project" value="UniProtKB-UniRule"/>
</dbReference>
<feature type="compositionally biased region" description="Basic and acidic residues" evidence="12">
    <location>
        <begin position="164"/>
        <end position="181"/>
    </location>
</feature>
<feature type="region of interest" description="Disordered" evidence="12">
    <location>
        <begin position="273"/>
        <end position="300"/>
    </location>
</feature>
<dbReference type="Proteomes" id="UP000887561">
    <property type="component" value="Unplaced"/>
</dbReference>
<evidence type="ECO:0000256" key="9">
    <source>
        <dbReference type="ARBA" id="ARBA00035191"/>
    </source>
</evidence>
<dbReference type="InterPro" id="IPR000504">
    <property type="entry name" value="RRM_dom"/>
</dbReference>